<organism evidence="7">
    <name type="scientific">Hydatigena taeniaeformis</name>
    <name type="common">Feline tapeworm</name>
    <name type="synonym">Taenia taeniaeformis</name>
    <dbReference type="NCBI Taxonomy" id="6205"/>
    <lineage>
        <taxon>Eukaryota</taxon>
        <taxon>Metazoa</taxon>
        <taxon>Spiralia</taxon>
        <taxon>Lophotrochozoa</taxon>
        <taxon>Platyhelminthes</taxon>
        <taxon>Cestoda</taxon>
        <taxon>Eucestoda</taxon>
        <taxon>Cyclophyllidea</taxon>
        <taxon>Taeniidae</taxon>
        <taxon>Hydatigera</taxon>
    </lineage>
</organism>
<dbReference type="PANTHER" id="PTHR44329">
    <property type="entry name" value="SERINE/THREONINE-PROTEIN KINASE TNNI3K-RELATED"/>
    <property type="match status" value="1"/>
</dbReference>
<feature type="domain" description="Protein kinase" evidence="4">
    <location>
        <begin position="1"/>
        <end position="212"/>
    </location>
</feature>
<dbReference type="PANTHER" id="PTHR44329:SF304">
    <property type="entry name" value="MITOGEN-ACTIVATED PROTEIN KINASE KINASE KINASE 13-LIKE ISOFORM X1"/>
    <property type="match status" value="1"/>
</dbReference>
<sequence length="865" mass="95290">MSITVGAGLTCVCIFHSSSLCISGVSIDGPWYSILMEYCPNGTFFDLLHNNPPVSIDNIIDWTQQIAQGMNYLHSHKVVHRDLKSPNILISEDGTLKISDFGVSKEFTENSTKMSFAGTVAWMAPEIMRGEPCSFKVDVWSFGVIVWEILTCEVPFNGVDCGAIIYGIASNLFSLPIPTACPTEFRVLMKRCWSPKPRNRPSFPQILSQLELACTELLQWKDENFTNLRELWQEEIHLQLMDLLKEGSRAPKLEISLMRQRRQELKDAQSIRQNYEEKLHRVNQLCSHLKALTEELEREQQRVTQERNRYRRLIYERSRGNTPFSVENFAKKLPPSRSTQRSQSREGQSRDTEAKFTCKHCGTVNVSSPSANHSPPRVKADPQISRRGSKQGPGGHNPRWLRVWYAATRSKLLENASLISDDIHTESQEKKDGACCKSVNVPAASPPAPPLPSNNMLSQAQQLDSEAEERVEVESSIDDDGKAAVTQYSPAVADSSLHFSASRDNLCQRVEEHSEVSKLRRSSWCSGNPMGDVPQPLTPLNTHNSPELKNLRLSMFFEKQQHLSKCQQSFSISSSLSSESGGFNGSKATVIFQHLNSRPQSGDTYHTKRSKPLLPTHGVSIERLHRTDDGGVKMELPCPPCLPSAQGPTLSVSLRSSPRLRQQPGRRHCRHAPPPLTSSRLPALLPPPTSPSAASVALAPPSSTVSATSRSPALGLSVDTTTLNSSVSTSLSITTSQMRRSMENLAMELTDHIADSLSEKERRVDVIERQLLKAACDRQRCLPVHSVALVDGGGDDKRALGKTEADDGALGASSGLCVGGGEVFGLDKPWLSAADLNCKVNGASMDASSILDTESIPTDSDTDAH</sequence>
<dbReference type="Pfam" id="PF07714">
    <property type="entry name" value="PK_Tyr_Ser-Thr"/>
    <property type="match status" value="1"/>
</dbReference>
<dbReference type="InterPro" id="IPR051681">
    <property type="entry name" value="Ser/Thr_Kinases-Pseudokinases"/>
</dbReference>
<gene>
    <name evidence="5" type="ORF">TTAC_LOCUS1697</name>
</gene>
<proteinExistence type="predicted"/>
<dbReference type="PROSITE" id="PS00108">
    <property type="entry name" value="PROTEIN_KINASE_ST"/>
    <property type="match status" value="1"/>
</dbReference>
<feature type="coiled-coil region" evidence="1">
    <location>
        <begin position="258"/>
        <end position="316"/>
    </location>
</feature>
<dbReference type="WBParaSite" id="TTAC_0000171001-mRNA-1">
    <property type="protein sequence ID" value="TTAC_0000171001-mRNA-1"/>
    <property type="gene ID" value="TTAC_0000171001"/>
</dbReference>
<dbReference type="GO" id="GO:0004674">
    <property type="term" value="F:protein serine/threonine kinase activity"/>
    <property type="evidence" value="ECO:0007669"/>
    <property type="project" value="TreeGrafter"/>
</dbReference>
<feature type="region of interest" description="Disordered" evidence="2">
    <location>
        <begin position="325"/>
        <end position="398"/>
    </location>
</feature>
<feature type="chain" id="PRO_5043132872" evidence="3">
    <location>
        <begin position="20"/>
        <end position="865"/>
    </location>
</feature>
<dbReference type="SUPFAM" id="SSF56112">
    <property type="entry name" value="Protein kinase-like (PK-like)"/>
    <property type="match status" value="1"/>
</dbReference>
<protein>
    <submittedName>
        <fullName evidence="7">Protein kinase domain-containing protein</fullName>
    </submittedName>
</protein>
<keyword evidence="3" id="KW-0732">Signal</keyword>
<dbReference type="InterPro" id="IPR008271">
    <property type="entry name" value="Ser/Thr_kinase_AS"/>
</dbReference>
<evidence type="ECO:0000256" key="2">
    <source>
        <dbReference type="SAM" id="MobiDB-lite"/>
    </source>
</evidence>
<dbReference type="PROSITE" id="PS50011">
    <property type="entry name" value="PROTEIN_KINASE_DOM"/>
    <property type="match status" value="1"/>
</dbReference>
<dbReference type="GO" id="GO:0005524">
    <property type="term" value="F:ATP binding"/>
    <property type="evidence" value="ECO:0007669"/>
    <property type="project" value="InterPro"/>
</dbReference>
<dbReference type="PRINTS" id="PR00109">
    <property type="entry name" value="TYRKINASE"/>
</dbReference>
<dbReference type="STRING" id="6205.A0A0R3WLS2"/>
<reference evidence="5 6" key="2">
    <citation type="submission" date="2018-11" db="EMBL/GenBank/DDBJ databases">
        <authorList>
            <consortium name="Pathogen Informatics"/>
        </authorList>
    </citation>
    <scope>NUCLEOTIDE SEQUENCE [LARGE SCALE GENOMIC DNA]</scope>
</reference>
<feature type="compositionally biased region" description="Basic and acidic residues" evidence="2">
    <location>
        <begin position="343"/>
        <end position="356"/>
    </location>
</feature>
<feature type="region of interest" description="Disordered" evidence="2">
    <location>
        <begin position="437"/>
        <end position="469"/>
    </location>
</feature>
<evidence type="ECO:0000313" key="5">
    <source>
        <dbReference type="EMBL" id="VDM18411.1"/>
    </source>
</evidence>
<dbReference type="SMART" id="SM00220">
    <property type="entry name" value="S_TKc"/>
    <property type="match status" value="1"/>
</dbReference>
<keyword evidence="1" id="KW-0175">Coiled coil</keyword>
<dbReference type="GO" id="GO:0005737">
    <property type="term" value="C:cytoplasm"/>
    <property type="evidence" value="ECO:0007669"/>
    <property type="project" value="TreeGrafter"/>
</dbReference>
<dbReference type="AlphaFoldDB" id="A0A0R3WLS2"/>
<evidence type="ECO:0000313" key="6">
    <source>
        <dbReference type="Proteomes" id="UP000274429"/>
    </source>
</evidence>
<feature type="region of interest" description="Disordered" evidence="2">
    <location>
        <begin position="657"/>
        <end position="697"/>
    </location>
</feature>
<accession>A0A0R3WLS2</accession>
<dbReference type="InterPro" id="IPR001245">
    <property type="entry name" value="Ser-Thr/Tyr_kinase_cat_dom"/>
</dbReference>
<dbReference type="InterPro" id="IPR011009">
    <property type="entry name" value="Kinase-like_dom_sf"/>
</dbReference>
<dbReference type="Proteomes" id="UP000274429">
    <property type="component" value="Unassembled WGS sequence"/>
</dbReference>
<keyword evidence="6" id="KW-1185">Reference proteome</keyword>
<dbReference type="InterPro" id="IPR000719">
    <property type="entry name" value="Prot_kinase_dom"/>
</dbReference>
<evidence type="ECO:0000259" key="4">
    <source>
        <dbReference type="PROSITE" id="PS50011"/>
    </source>
</evidence>
<evidence type="ECO:0000256" key="3">
    <source>
        <dbReference type="SAM" id="SignalP"/>
    </source>
</evidence>
<dbReference type="EMBL" id="UYWX01000454">
    <property type="protein sequence ID" value="VDM18411.1"/>
    <property type="molecule type" value="Genomic_DNA"/>
</dbReference>
<dbReference type="Gene3D" id="1.10.510.10">
    <property type="entry name" value="Transferase(Phosphotransferase) domain 1"/>
    <property type="match status" value="1"/>
</dbReference>
<evidence type="ECO:0000313" key="7">
    <source>
        <dbReference type="WBParaSite" id="TTAC_0000171001-mRNA-1"/>
    </source>
</evidence>
<dbReference type="OrthoDB" id="339325at2759"/>
<feature type="compositionally biased region" description="Polar residues" evidence="2">
    <location>
        <begin position="364"/>
        <end position="373"/>
    </location>
</feature>
<feature type="signal peptide" evidence="3">
    <location>
        <begin position="1"/>
        <end position="19"/>
    </location>
</feature>
<evidence type="ECO:0000256" key="1">
    <source>
        <dbReference type="SAM" id="Coils"/>
    </source>
</evidence>
<name>A0A0R3WLS2_HYDTA</name>
<reference evidence="7" key="1">
    <citation type="submission" date="2017-02" db="UniProtKB">
        <authorList>
            <consortium name="WormBaseParasite"/>
        </authorList>
    </citation>
    <scope>IDENTIFICATION</scope>
</reference>